<accession>A0A9D5KAV2</accession>
<dbReference type="InterPro" id="IPR024445">
    <property type="entry name" value="Tnp_ISXO2-like"/>
</dbReference>
<comment type="caution">
    <text evidence="2">The sequence shown here is derived from an EMBL/GenBank/DDBJ whole genome shotgun (WGS) entry which is preliminary data.</text>
</comment>
<proteinExistence type="predicted"/>
<organism evidence="2 3">
    <name type="scientific">candidate division WOR-3 bacterium</name>
    <dbReference type="NCBI Taxonomy" id="2052148"/>
    <lineage>
        <taxon>Bacteria</taxon>
        <taxon>Bacteria division WOR-3</taxon>
    </lineage>
</organism>
<dbReference type="Proteomes" id="UP000630660">
    <property type="component" value="Unassembled WGS sequence"/>
</dbReference>
<protein>
    <submittedName>
        <fullName evidence="2">IS1595 family transposase</fullName>
    </submittedName>
</protein>
<feature type="domain" description="ISXO2-like transposase" evidence="1">
    <location>
        <begin position="3"/>
        <end position="46"/>
    </location>
</feature>
<dbReference type="Pfam" id="PF12762">
    <property type="entry name" value="DDE_Tnp_IS1595"/>
    <property type="match status" value="1"/>
</dbReference>
<evidence type="ECO:0000313" key="3">
    <source>
        <dbReference type="Proteomes" id="UP000630660"/>
    </source>
</evidence>
<dbReference type="EMBL" id="WJKJ01000211">
    <property type="protein sequence ID" value="MBD3364819.1"/>
    <property type="molecule type" value="Genomic_DNA"/>
</dbReference>
<gene>
    <name evidence="2" type="ORF">GF359_06345</name>
</gene>
<name>A0A9D5KAV2_UNCW3</name>
<feature type="non-terminal residue" evidence="2">
    <location>
        <position position="1"/>
    </location>
</feature>
<sequence length="46" mass="5563">KGEYVSGKVHVNGMEGFWGLSKTNMNTYKGIRKRNWEYYLKEMEFR</sequence>
<reference evidence="2" key="1">
    <citation type="submission" date="2019-11" db="EMBL/GenBank/DDBJ databases">
        <title>Microbial mats filling the niche in hypersaline microbial mats.</title>
        <authorList>
            <person name="Wong H.L."/>
            <person name="Macleod F.I."/>
            <person name="White R.A. III"/>
            <person name="Burns B.P."/>
        </authorList>
    </citation>
    <scope>NUCLEOTIDE SEQUENCE</scope>
    <source>
        <strain evidence="2">Bin_327</strain>
    </source>
</reference>
<dbReference type="AlphaFoldDB" id="A0A9D5KAV2"/>
<evidence type="ECO:0000259" key="1">
    <source>
        <dbReference type="Pfam" id="PF12762"/>
    </source>
</evidence>
<evidence type="ECO:0000313" key="2">
    <source>
        <dbReference type="EMBL" id="MBD3364819.1"/>
    </source>
</evidence>